<dbReference type="InterPro" id="IPR027417">
    <property type="entry name" value="P-loop_NTPase"/>
</dbReference>
<keyword evidence="11" id="KW-0325">Glycoprotein</keyword>
<dbReference type="GO" id="GO:0016459">
    <property type="term" value="C:myosin complex"/>
    <property type="evidence" value="ECO:0007669"/>
    <property type="project" value="UniProtKB-KW"/>
</dbReference>
<keyword evidence="6 14" id="KW-0812">Transmembrane</keyword>
<dbReference type="InterPro" id="IPR014876">
    <property type="entry name" value="DEK_C"/>
</dbReference>
<dbReference type="InterPro" id="IPR004835">
    <property type="entry name" value="Chitin_synth"/>
</dbReference>
<proteinExistence type="inferred from homology"/>
<dbReference type="CDD" id="cd04190">
    <property type="entry name" value="Chitin_synth_C"/>
    <property type="match status" value="1"/>
</dbReference>
<evidence type="ECO:0000256" key="13">
    <source>
        <dbReference type="SAM" id="MobiDB-lite"/>
    </source>
</evidence>
<evidence type="ECO:0000313" key="18">
    <source>
        <dbReference type="Proteomes" id="UP000245609"/>
    </source>
</evidence>
<feature type="transmembrane region" description="Helical" evidence="14">
    <location>
        <begin position="1562"/>
        <end position="1585"/>
    </location>
</feature>
<dbReference type="GO" id="GO:0030428">
    <property type="term" value="C:cell septum"/>
    <property type="evidence" value="ECO:0007669"/>
    <property type="project" value="TreeGrafter"/>
</dbReference>
<feature type="compositionally biased region" description="Basic and acidic residues" evidence="13">
    <location>
        <begin position="770"/>
        <end position="787"/>
    </location>
</feature>
<dbReference type="InterPro" id="IPR036961">
    <property type="entry name" value="Kinesin_motor_dom_sf"/>
</dbReference>
<dbReference type="PROSITE" id="PS51998">
    <property type="entry name" value="DEK_C"/>
    <property type="match status" value="1"/>
</dbReference>
<keyword evidence="12" id="KW-0067">ATP-binding</keyword>
<evidence type="ECO:0000313" key="17">
    <source>
        <dbReference type="EMBL" id="PVV04877.1"/>
    </source>
</evidence>
<keyword evidence="12" id="KW-0009">Actin-binding</keyword>
<keyword evidence="4" id="KW-0328">Glycosyltransferase</keyword>
<evidence type="ECO:0000256" key="11">
    <source>
        <dbReference type="ARBA" id="ARBA00023180"/>
    </source>
</evidence>
<dbReference type="PANTHER" id="PTHR22914:SF13">
    <property type="entry name" value="CHITIN SYNTHASE"/>
    <property type="match status" value="1"/>
</dbReference>
<evidence type="ECO:0000256" key="10">
    <source>
        <dbReference type="ARBA" id="ARBA00023175"/>
    </source>
</evidence>
<dbReference type="GO" id="GO:0005524">
    <property type="term" value="F:ATP binding"/>
    <property type="evidence" value="ECO:0007669"/>
    <property type="project" value="UniProtKB-UniRule"/>
</dbReference>
<evidence type="ECO:0000256" key="3">
    <source>
        <dbReference type="ARBA" id="ARBA00022475"/>
    </source>
</evidence>
<dbReference type="GO" id="GO:0003779">
    <property type="term" value="F:actin binding"/>
    <property type="evidence" value="ECO:0007669"/>
    <property type="project" value="UniProtKB-KW"/>
</dbReference>
<feature type="region of interest" description="Disordered" evidence="13">
    <location>
        <begin position="741"/>
        <end position="792"/>
    </location>
</feature>
<feature type="region of interest" description="Actin-binding" evidence="12">
    <location>
        <begin position="604"/>
        <end position="626"/>
    </location>
</feature>
<dbReference type="GO" id="GO:0006031">
    <property type="term" value="P:chitin biosynthetic process"/>
    <property type="evidence" value="ECO:0007669"/>
    <property type="project" value="TreeGrafter"/>
</dbReference>
<organism evidence="17 18">
    <name type="scientific">Smittium megazygosporum</name>
    <dbReference type="NCBI Taxonomy" id="133381"/>
    <lineage>
        <taxon>Eukaryota</taxon>
        <taxon>Fungi</taxon>
        <taxon>Fungi incertae sedis</taxon>
        <taxon>Zoopagomycota</taxon>
        <taxon>Kickxellomycotina</taxon>
        <taxon>Harpellomycetes</taxon>
        <taxon>Harpellales</taxon>
        <taxon>Legeriomycetaceae</taxon>
        <taxon>Smittium</taxon>
    </lineage>
</organism>
<evidence type="ECO:0000256" key="12">
    <source>
        <dbReference type="PROSITE-ProRule" id="PRU00782"/>
    </source>
</evidence>
<dbReference type="InterPro" id="IPR029044">
    <property type="entry name" value="Nucleotide-diphossugar_trans"/>
</dbReference>
<keyword evidence="3" id="KW-1003">Cell membrane</keyword>
<dbReference type="OrthoDB" id="370884at2759"/>
<evidence type="ECO:0000256" key="14">
    <source>
        <dbReference type="SAM" id="Phobius"/>
    </source>
</evidence>
<sequence length="1939" mass="220567">MLKLPVVGADNDISKSQKAGAINDTDVSNVITEKYENSQQCSPYTMIGARLLISVNPNQDIEINSTENAKTYANEFRNTGKITKSLDPHIFKVVSSSFLYMKQTDINQSIIFLGESASGKTEQKKLALQMIPLLNSTKKTRTVCGKLLSAETVIEAFTNASVVHNNASRAFLYQELWFNEEMELVGCNFTNYCTEISRVTKSIKSEKNFHIMHYLANSANEYREELGIGIGGGATFEYLKKSEMETNFGFPDYTALFDELVSAMKVLGFGAKIRKSIFKVLTGILQLGNVYFKKDSGSYRNEVQAVGLDQVIKNLGVDQAAFKELLTTKYRLIGRQRVEVILSNEQALERRNEVSRVLYKQLLSWIIETINQNVSPEDTEKNAFMGLLDIPGFTEGKRADYYRLWFNFINERFRFFMMHQIFAVGNQDYAADGIKSVPVLMRNDRTDCMDIFIKPSSGVFAVMERQFQAIEVNGSKAGEFTSNKDGKEAASELVQVFSKGVASNSAFTSSTSKNEFNQFGVQHFWGSVTYNADSFVVENFESTSSDFTNVFMGDRYYRGSKNNFIAGLFSNPDESMTLDNGNYKNTGNSVSQSQGNSAKMLKQITNLVTKLDGTMPWFVLCINPNKRGRPNIADSKYIKDQVRFFNLGDVVRRKRVEFVTSIKHDDFCSRYEGIISDAYKGAPTGDKSKSKCEKLKSYLKLPESDFSIGKSKVFFSFSCWRMFEDTIRRADEFEDADISQDYEGDSSAIDEKEVEEKSTSMDYTDLDNPYYEKEESKSASTDEKEYDNTNLRDNSMSTSRSLWLKYVKLNTFLIPTFVISKCFGLKRKDMQIAWREKLTLCMFIFYSCLFVVFWIGILGLLICPKQYVYSIPELRGYSKAQQPKIAIRGEVFDMKDFNHQGVSFKYLADRNYFGKDLSNMFPLQLSYVCPGLGIDPRLSLQDKPILYSDTYYHDQRWYRHPDDDEAFNYYQFHLMRILRATRGSGNIAYDPKDLLKDALARDKAAQGRIAYRSIIRGEVFDLTSYVNSRGAPYVITPDGFSNDTSTVTRTDFLPTDIFIMFQSNPGKDVTKQWEKYEKIDLKRAKTIYQCLRGAFYIGKVDLRKSLRCYIANYMLLAGSIFIVSIIFFKFIASIRLGISKEPDTLDLFVVCNVPCYTEGEESLKSTIDSLARLKYDDKSKLIFIICDGMIMGSGNDRPTPRIVLDILGVDPDEDSEALSYFALGEGMKQHNMAKVYSGLYEVAGHVVPYIVIIKCGTPLERTRPGNRGKRDSQVLLMRFFNKVHFNTPMTPLELEIFHQIKNVIGVNPNYYEYVLMVDADTYLYPDSMNRLVSGMQNDARIMGVCGETRLGNSKSSWITMMQVYEYFIAHYLNKAFESLFGCVTCLPGCFCMYRIRSPEGVPLLIADSVVTDYSENNVDTLHKKNLLHLGEDRYLTTLMLKHFSNFKTKFVSDAKCDTQAPDSWRILLSQRRRWINSTVHNLFELSFLQNMCGFCCFSMRFVVFIDLISTIIMPATVAYLAILIYQVVAADSNTSYISLYLLAAIYGMQALVFIIHRQWQHIGWMLIYLFAIPLFSFVIPVYSFWHFDDFSWGNTRVVVGDSGKKILVNISDAEKFDPSSIPMRKWSDYEKDLIDEIGVNTQDDDIKSQFGGSQIRTGSAVGNIPRSLSRLLANNFDSQAETGLNYENGLNKSFIRAESRTSLKSDYDGLGFLRPNGNRSSKYDSTLRGSFLMDQYRSATPVSVVGYNTNNSMDPATLAAQQQRMQQHQSQLMRASYYQLNPSNPGINASNYTMNNQMLRNSQHMNPNQVGHYETVSGISPQVEQKNNEIPQVGMPATQMRKGIPNEFQGNQSKDWNSPNMEPQEAIPGVRTNWPSGIQDHTIYVAVSQILSQADLNIVTKKDIRNQVAAMLGISAQEAKERKEVINNIILEELNKIQN</sequence>
<evidence type="ECO:0000256" key="7">
    <source>
        <dbReference type="ARBA" id="ARBA00022989"/>
    </source>
</evidence>
<comment type="similarity">
    <text evidence="12">Belongs to the TRAFAC class myosin-kinesin ATPase superfamily. Myosin family.</text>
</comment>
<evidence type="ECO:0000256" key="9">
    <source>
        <dbReference type="ARBA" id="ARBA00023136"/>
    </source>
</evidence>
<dbReference type="EMBL" id="MBFS01000068">
    <property type="protein sequence ID" value="PVV04877.1"/>
    <property type="molecule type" value="Genomic_DNA"/>
</dbReference>
<dbReference type="PANTHER" id="PTHR22914">
    <property type="entry name" value="CHITIN SYNTHASE"/>
    <property type="match status" value="1"/>
</dbReference>
<comment type="subcellular location">
    <subcellularLocation>
        <location evidence="1">Cell membrane</location>
        <topology evidence="1">Multi-pass membrane protein</topology>
    </subcellularLocation>
</comment>
<dbReference type="Pfam" id="PF03142">
    <property type="entry name" value="Chitin_synth_2"/>
    <property type="match status" value="1"/>
</dbReference>
<evidence type="ECO:0000259" key="15">
    <source>
        <dbReference type="PROSITE" id="PS51456"/>
    </source>
</evidence>
<evidence type="ECO:0000256" key="1">
    <source>
        <dbReference type="ARBA" id="ARBA00004651"/>
    </source>
</evidence>
<feature type="transmembrane region" description="Helical" evidence="14">
    <location>
        <begin position="802"/>
        <end position="819"/>
    </location>
</feature>
<keyword evidence="8 12" id="KW-0518">Myosin</keyword>
<dbReference type="GO" id="GO:0005886">
    <property type="term" value="C:plasma membrane"/>
    <property type="evidence" value="ECO:0007669"/>
    <property type="project" value="UniProtKB-SubCell"/>
</dbReference>
<dbReference type="Gene3D" id="1.20.58.530">
    <property type="match status" value="1"/>
</dbReference>
<evidence type="ECO:0000256" key="6">
    <source>
        <dbReference type="ARBA" id="ARBA00022692"/>
    </source>
</evidence>
<dbReference type="SUPFAM" id="SSF53448">
    <property type="entry name" value="Nucleotide-diphospho-sugar transferases"/>
    <property type="match status" value="1"/>
</dbReference>
<evidence type="ECO:0000256" key="2">
    <source>
        <dbReference type="ARBA" id="ARBA00012543"/>
    </source>
</evidence>
<dbReference type="InterPro" id="IPR001609">
    <property type="entry name" value="Myosin_head_motor_dom-like"/>
</dbReference>
<dbReference type="STRING" id="133381.A0A2T9ZK31"/>
<dbReference type="SMART" id="SM00242">
    <property type="entry name" value="MYSc"/>
    <property type="match status" value="1"/>
</dbReference>
<gene>
    <name evidence="17" type="ORF">BB560_000609</name>
</gene>
<dbReference type="PRINTS" id="PR00193">
    <property type="entry name" value="MYOSINHEAVY"/>
</dbReference>
<feature type="transmembrane region" description="Helical" evidence="14">
    <location>
        <begin position="840"/>
        <end position="862"/>
    </location>
</feature>
<feature type="transmembrane region" description="Helical" evidence="14">
    <location>
        <begin position="1501"/>
        <end position="1525"/>
    </location>
</feature>
<dbReference type="PROSITE" id="PS51456">
    <property type="entry name" value="MYOSIN_MOTOR"/>
    <property type="match status" value="1"/>
</dbReference>
<feature type="binding site" evidence="12">
    <location>
        <begin position="114"/>
        <end position="121"/>
    </location>
    <ligand>
        <name>ATP</name>
        <dbReference type="ChEBI" id="CHEBI:30616"/>
    </ligand>
</feature>
<keyword evidence="9 14" id="KW-0472">Membrane</keyword>
<feature type="domain" description="DEK-C" evidence="16">
    <location>
        <begin position="1877"/>
        <end position="1935"/>
    </location>
</feature>
<dbReference type="Gene3D" id="1.20.120.720">
    <property type="entry name" value="Myosin VI head, motor domain, U50 subdomain"/>
    <property type="match status" value="1"/>
</dbReference>
<dbReference type="GO" id="GO:0003774">
    <property type="term" value="F:cytoskeletal motor activity"/>
    <property type="evidence" value="ECO:0007669"/>
    <property type="project" value="UniProtKB-UniRule"/>
</dbReference>
<dbReference type="EC" id="2.4.1.16" evidence="2"/>
<keyword evidence="5" id="KW-0808">Transferase</keyword>
<keyword evidence="10 12" id="KW-0505">Motor protein</keyword>
<evidence type="ECO:0000256" key="8">
    <source>
        <dbReference type="ARBA" id="ARBA00023123"/>
    </source>
</evidence>
<accession>A0A2T9ZK31</accession>
<keyword evidence="18" id="KW-1185">Reference proteome</keyword>
<name>A0A2T9ZK31_9FUNG</name>
<evidence type="ECO:0000256" key="5">
    <source>
        <dbReference type="ARBA" id="ARBA00022679"/>
    </source>
</evidence>
<dbReference type="GO" id="GO:0031505">
    <property type="term" value="P:fungal-type cell wall organization"/>
    <property type="evidence" value="ECO:0007669"/>
    <property type="project" value="TreeGrafter"/>
</dbReference>
<dbReference type="Proteomes" id="UP000245609">
    <property type="component" value="Unassembled WGS sequence"/>
</dbReference>
<dbReference type="Gene3D" id="1.10.10.820">
    <property type="match status" value="1"/>
</dbReference>
<feature type="transmembrane region" description="Helical" evidence="14">
    <location>
        <begin position="1113"/>
        <end position="1132"/>
    </location>
</feature>
<dbReference type="Gene3D" id="3.40.850.10">
    <property type="entry name" value="Kinesin motor domain"/>
    <property type="match status" value="1"/>
</dbReference>
<keyword evidence="7 14" id="KW-1133">Transmembrane helix</keyword>
<feature type="compositionally biased region" description="Basic and acidic residues" evidence="13">
    <location>
        <begin position="749"/>
        <end position="759"/>
    </location>
</feature>
<protein>
    <recommendedName>
        <fullName evidence="2">chitin synthase</fullName>
        <ecNumber evidence="2">2.4.1.16</ecNumber>
    </recommendedName>
</protein>
<feature type="domain" description="Myosin motor" evidence="15">
    <location>
        <begin position="11"/>
        <end position="728"/>
    </location>
</feature>
<comment type="caution">
    <text evidence="17">The sequence shown here is derived from an EMBL/GenBank/DDBJ whole genome shotgun (WGS) entry which is preliminary data.</text>
</comment>
<dbReference type="GO" id="GO:0004100">
    <property type="term" value="F:chitin synthase activity"/>
    <property type="evidence" value="ECO:0007669"/>
    <property type="project" value="UniProtKB-EC"/>
</dbReference>
<dbReference type="Pfam" id="PF00063">
    <property type="entry name" value="Myosin_head"/>
    <property type="match status" value="1"/>
</dbReference>
<feature type="transmembrane region" description="Helical" evidence="14">
    <location>
        <begin position="1537"/>
        <end position="1555"/>
    </location>
</feature>
<reference evidence="17 18" key="1">
    <citation type="journal article" date="2018" name="MBio">
        <title>Comparative Genomics Reveals the Core Gene Toolbox for the Fungus-Insect Symbiosis.</title>
        <authorList>
            <person name="Wang Y."/>
            <person name="Stata M."/>
            <person name="Wang W."/>
            <person name="Stajich J.E."/>
            <person name="White M.M."/>
            <person name="Moncalvo J.M."/>
        </authorList>
    </citation>
    <scope>NUCLEOTIDE SEQUENCE [LARGE SCALE GENOMIC DNA]</scope>
    <source>
        <strain evidence="17 18">SC-DP-2</strain>
    </source>
</reference>
<evidence type="ECO:0000259" key="16">
    <source>
        <dbReference type="PROSITE" id="PS51998"/>
    </source>
</evidence>
<dbReference type="Gene3D" id="3.30.70.1590">
    <property type="match status" value="1"/>
</dbReference>
<dbReference type="SUPFAM" id="SSF52540">
    <property type="entry name" value="P-loop containing nucleoside triphosphate hydrolases"/>
    <property type="match status" value="1"/>
</dbReference>
<evidence type="ECO:0000256" key="4">
    <source>
        <dbReference type="ARBA" id="ARBA00022676"/>
    </source>
</evidence>
<keyword evidence="12" id="KW-0547">Nucleotide-binding</keyword>
<dbReference type="Pfam" id="PF08766">
    <property type="entry name" value="DEK_C"/>
    <property type="match status" value="1"/>
</dbReference>